<accession>A0A327T8A3</accession>
<name>A0A327T8A3_9SPHI</name>
<gene>
    <name evidence="1" type="ORF">LY11_00506</name>
</gene>
<evidence type="ECO:0000313" key="2">
    <source>
        <dbReference type="Proteomes" id="UP000249754"/>
    </source>
</evidence>
<dbReference type="Proteomes" id="UP000249754">
    <property type="component" value="Unassembled WGS sequence"/>
</dbReference>
<sequence length="53" mass="6296">MNLVFFYQKEVFLVIYLKTRATLMPEQIKNMQKTDRNGIKQTDILTNKVKLSC</sequence>
<reference evidence="1 2" key="1">
    <citation type="submission" date="2018-06" db="EMBL/GenBank/DDBJ databases">
        <title>Genomic Encyclopedia of Archaeal and Bacterial Type Strains, Phase II (KMG-II): from individual species to whole genera.</title>
        <authorList>
            <person name="Goeker M."/>
        </authorList>
    </citation>
    <scope>NUCLEOTIDE SEQUENCE [LARGE SCALE GENOMIC DNA]</scope>
    <source>
        <strain evidence="1 2">DSM 14825</strain>
    </source>
</reference>
<organism evidence="1 2">
    <name type="scientific">Pedobacter cryoconitis</name>
    <dbReference type="NCBI Taxonomy" id="188932"/>
    <lineage>
        <taxon>Bacteria</taxon>
        <taxon>Pseudomonadati</taxon>
        <taxon>Bacteroidota</taxon>
        <taxon>Sphingobacteriia</taxon>
        <taxon>Sphingobacteriales</taxon>
        <taxon>Sphingobacteriaceae</taxon>
        <taxon>Pedobacter</taxon>
    </lineage>
</organism>
<evidence type="ECO:0000313" key="1">
    <source>
        <dbReference type="EMBL" id="RAJ37428.1"/>
    </source>
</evidence>
<dbReference type="AlphaFoldDB" id="A0A327T8A3"/>
<comment type="caution">
    <text evidence="1">The sequence shown here is derived from an EMBL/GenBank/DDBJ whole genome shotgun (WGS) entry which is preliminary data.</text>
</comment>
<protein>
    <submittedName>
        <fullName evidence="1">Uncharacterized protein</fullName>
    </submittedName>
</protein>
<dbReference type="EMBL" id="QLLR01000001">
    <property type="protein sequence ID" value="RAJ37428.1"/>
    <property type="molecule type" value="Genomic_DNA"/>
</dbReference>
<proteinExistence type="predicted"/>